<feature type="region of interest" description="Disordered" evidence="1">
    <location>
        <begin position="53"/>
        <end position="73"/>
    </location>
</feature>
<protein>
    <submittedName>
        <fullName evidence="2">Uncharacterized protein</fullName>
    </submittedName>
</protein>
<dbReference type="AlphaFoldDB" id="A0A428MT43"/>
<comment type="caution">
    <text evidence="2">The sequence shown here is derived from an EMBL/GenBank/DDBJ whole genome shotgun (WGS) entry which is preliminary data.</text>
</comment>
<reference evidence="2 3" key="1">
    <citation type="submission" date="2018-10" db="EMBL/GenBank/DDBJ databases">
        <title>Draft genome sequence of Bacillus salarius IM0101, isolated from a hypersaline soil in Inner Mongolia, China.</title>
        <authorList>
            <person name="Yamprayoonswat W."/>
            <person name="Boonvisut S."/>
            <person name="Jumpathong W."/>
            <person name="Sittihan S."/>
            <person name="Ruangsuj P."/>
            <person name="Wanthongcharoen S."/>
            <person name="Thongpramul N."/>
            <person name="Pimmason S."/>
            <person name="Yu B."/>
            <person name="Yasawong M."/>
        </authorList>
    </citation>
    <scope>NUCLEOTIDE SEQUENCE [LARGE SCALE GENOMIC DNA]</scope>
    <source>
        <strain evidence="2 3">IM0101</strain>
    </source>
</reference>
<feature type="compositionally biased region" description="Polar residues" evidence="1">
    <location>
        <begin position="55"/>
        <end position="73"/>
    </location>
</feature>
<name>A0A428MT43_9BACI</name>
<keyword evidence="3" id="KW-1185">Reference proteome</keyword>
<dbReference type="EMBL" id="RBVX01000077">
    <property type="protein sequence ID" value="RSL29300.1"/>
    <property type="molecule type" value="Genomic_DNA"/>
</dbReference>
<gene>
    <name evidence="2" type="ORF">D7Z54_32005</name>
</gene>
<accession>A0A428MT43</accession>
<dbReference type="RefSeq" id="WP_125562795.1">
    <property type="nucleotide sequence ID" value="NZ_RBVX01000077.1"/>
</dbReference>
<evidence type="ECO:0000313" key="3">
    <source>
        <dbReference type="Proteomes" id="UP000275076"/>
    </source>
</evidence>
<evidence type="ECO:0000313" key="2">
    <source>
        <dbReference type="EMBL" id="RSL29300.1"/>
    </source>
</evidence>
<proteinExistence type="predicted"/>
<sequence length="73" mass="8014">MRTGDALSASNSLFSTFSRTRVPLFTTNRMNFAVTASNNGTKVRDSFHQALFPRNNGTKVRPTSTNSTDTLVT</sequence>
<dbReference type="Proteomes" id="UP000275076">
    <property type="component" value="Unassembled WGS sequence"/>
</dbReference>
<evidence type="ECO:0000256" key="1">
    <source>
        <dbReference type="SAM" id="MobiDB-lite"/>
    </source>
</evidence>
<organism evidence="2 3">
    <name type="scientific">Salibacterium salarium</name>
    <dbReference type="NCBI Taxonomy" id="284579"/>
    <lineage>
        <taxon>Bacteria</taxon>
        <taxon>Bacillati</taxon>
        <taxon>Bacillota</taxon>
        <taxon>Bacilli</taxon>
        <taxon>Bacillales</taxon>
        <taxon>Bacillaceae</taxon>
    </lineage>
</organism>